<dbReference type="HAMAP" id="MF_01161">
    <property type="entry name" value="tRNA_Ile_lys_synt"/>
    <property type="match status" value="1"/>
</dbReference>
<dbReference type="InterPro" id="IPR011063">
    <property type="entry name" value="TilS/TtcA_N"/>
</dbReference>
<protein>
    <recommendedName>
        <fullName evidence="6">tRNA(Ile)-lysidine synthase</fullName>
        <ecNumber evidence="6">6.3.4.19</ecNumber>
    </recommendedName>
    <alternativeName>
        <fullName evidence="6">tRNA(Ile)-2-lysyl-cytidine synthase</fullName>
    </alternativeName>
    <alternativeName>
        <fullName evidence="6">tRNA(Ile)-lysidine synthetase</fullName>
    </alternativeName>
</protein>
<keyword evidence="1 6" id="KW-0436">Ligase</keyword>
<comment type="catalytic activity">
    <reaction evidence="5 6">
        <text>cytidine(34) in tRNA(Ile2) + L-lysine + ATP = lysidine(34) in tRNA(Ile2) + AMP + diphosphate + H(+)</text>
        <dbReference type="Rhea" id="RHEA:43744"/>
        <dbReference type="Rhea" id="RHEA-COMP:10625"/>
        <dbReference type="Rhea" id="RHEA-COMP:10670"/>
        <dbReference type="ChEBI" id="CHEBI:15378"/>
        <dbReference type="ChEBI" id="CHEBI:30616"/>
        <dbReference type="ChEBI" id="CHEBI:32551"/>
        <dbReference type="ChEBI" id="CHEBI:33019"/>
        <dbReference type="ChEBI" id="CHEBI:82748"/>
        <dbReference type="ChEBI" id="CHEBI:83665"/>
        <dbReference type="ChEBI" id="CHEBI:456215"/>
        <dbReference type="EC" id="6.3.4.19"/>
    </reaction>
</comment>
<keyword evidence="3 6" id="KW-0547">Nucleotide-binding</keyword>
<feature type="binding site" evidence="6">
    <location>
        <begin position="30"/>
        <end position="35"/>
    </location>
    <ligand>
        <name>ATP</name>
        <dbReference type="ChEBI" id="CHEBI:30616"/>
    </ligand>
</feature>
<evidence type="ECO:0000256" key="4">
    <source>
        <dbReference type="ARBA" id="ARBA00022840"/>
    </source>
</evidence>
<dbReference type="PANTHER" id="PTHR43033">
    <property type="entry name" value="TRNA(ILE)-LYSIDINE SYNTHASE-RELATED"/>
    <property type="match status" value="1"/>
</dbReference>
<sequence length="425" mass="46277">MAQRLTSTDLKEALSACGVPDGAPLAVAVSGGPDSLCLVLLASEIANVVCLTVDHGLRPESAAESATLEKLMADKGIPCHRLVWQGKKPEANIQAEARIARYHLMNDWCVANGVGYLLTAHHQDDQAETLLLRLARGSGVYGLAAMPPTSNMPGTDGRITLVRPLLGVPKKQLMATLEAMKVGWLEDPSNKAMQFDRVKVRLFLENPPLEGLRADRLAATAGRLRRTRDALEYYENRWLTENVEYRHDGTLMFDPAAFDSVPEEIMLRAIASMCRTVSGERYVPRMEKLERAADAMRAPVFSGLTLYGVQFIPVSGTQVLATRELRAAQGRVPVAEGGSWDNRFDISAKGDIAGLEIGPLGQEGWNRALKAWPDIRQTTLPLAARIVLPAVFDGEDPLAVPHLEVALGRGNAVSLSLKSHGWPKK</sequence>
<keyword evidence="4 6" id="KW-0067">ATP-binding</keyword>
<evidence type="ECO:0000313" key="8">
    <source>
        <dbReference type="EMBL" id="SDE50642.1"/>
    </source>
</evidence>
<dbReference type="EC" id="6.3.4.19" evidence="6"/>
<dbReference type="InterPro" id="IPR014729">
    <property type="entry name" value="Rossmann-like_a/b/a_fold"/>
</dbReference>
<dbReference type="EMBL" id="FNAK01000007">
    <property type="protein sequence ID" value="SDE50642.1"/>
    <property type="molecule type" value="Genomic_DNA"/>
</dbReference>
<dbReference type="InterPro" id="IPR012094">
    <property type="entry name" value="tRNA_Ile_lys_synt"/>
</dbReference>
<evidence type="ECO:0000256" key="2">
    <source>
        <dbReference type="ARBA" id="ARBA00022694"/>
    </source>
</evidence>
<dbReference type="InterPro" id="IPR012795">
    <property type="entry name" value="tRNA_Ile_lys_synt_N"/>
</dbReference>
<comment type="function">
    <text evidence="6">Ligates lysine onto the cytidine present at position 34 of the AUA codon-specific tRNA(Ile) that contains the anticodon CAU, in an ATP-dependent manner. Cytidine is converted to lysidine, thus changing the amino acid specificity of the tRNA from methionine to isoleucine.</text>
</comment>
<evidence type="ECO:0000256" key="1">
    <source>
        <dbReference type="ARBA" id="ARBA00022598"/>
    </source>
</evidence>
<evidence type="ECO:0000256" key="6">
    <source>
        <dbReference type="HAMAP-Rule" id="MF_01161"/>
    </source>
</evidence>
<comment type="similarity">
    <text evidence="6">Belongs to the tRNA(Ile)-lysidine synthase family.</text>
</comment>
<proteinExistence type="inferred from homology"/>
<reference evidence="8 9" key="1">
    <citation type="submission" date="2016-10" db="EMBL/GenBank/DDBJ databases">
        <authorList>
            <person name="de Groot N.N."/>
        </authorList>
    </citation>
    <scope>NUCLEOTIDE SEQUENCE [LARGE SCALE GENOMIC DNA]</scope>
    <source>
        <strain evidence="8 9">CGMCC 1.9109</strain>
    </source>
</reference>
<keyword evidence="2 6" id="KW-0819">tRNA processing</keyword>
<evidence type="ECO:0000259" key="7">
    <source>
        <dbReference type="Pfam" id="PF01171"/>
    </source>
</evidence>
<dbReference type="NCBIfam" id="TIGR02432">
    <property type="entry name" value="lysidine_TilS_N"/>
    <property type="match status" value="1"/>
</dbReference>
<comment type="subcellular location">
    <subcellularLocation>
        <location evidence="6">Cytoplasm</location>
    </subcellularLocation>
</comment>
<evidence type="ECO:0000256" key="3">
    <source>
        <dbReference type="ARBA" id="ARBA00022741"/>
    </source>
</evidence>
<dbReference type="CDD" id="cd01992">
    <property type="entry name" value="TilS_N"/>
    <property type="match status" value="1"/>
</dbReference>
<accession>A0A1G7DGJ2</accession>
<dbReference type="RefSeq" id="WP_068304948.1">
    <property type="nucleotide sequence ID" value="NZ_FNAK01000007.1"/>
</dbReference>
<evidence type="ECO:0000256" key="5">
    <source>
        <dbReference type="ARBA" id="ARBA00048539"/>
    </source>
</evidence>
<keyword evidence="6" id="KW-0963">Cytoplasm</keyword>
<comment type="domain">
    <text evidence="6">The N-terminal region contains the highly conserved SGGXDS motif, predicted to be a P-loop motif involved in ATP binding.</text>
</comment>
<dbReference type="GO" id="GO:0032267">
    <property type="term" value="F:tRNA(Ile)-lysidine synthase activity"/>
    <property type="evidence" value="ECO:0007669"/>
    <property type="project" value="UniProtKB-EC"/>
</dbReference>
<dbReference type="Pfam" id="PF01171">
    <property type="entry name" value="ATP_bind_3"/>
    <property type="match status" value="1"/>
</dbReference>
<feature type="domain" description="tRNA(Ile)-lysidine/2-thiocytidine synthase N-terminal" evidence="7">
    <location>
        <begin position="26"/>
        <end position="201"/>
    </location>
</feature>
<dbReference type="SUPFAM" id="SSF52402">
    <property type="entry name" value="Adenine nucleotide alpha hydrolases-like"/>
    <property type="match status" value="1"/>
</dbReference>
<dbReference type="GO" id="GO:0005737">
    <property type="term" value="C:cytoplasm"/>
    <property type="evidence" value="ECO:0007669"/>
    <property type="project" value="UniProtKB-SubCell"/>
</dbReference>
<dbReference type="Proteomes" id="UP000183685">
    <property type="component" value="Unassembled WGS sequence"/>
</dbReference>
<dbReference type="PANTHER" id="PTHR43033:SF1">
    <property type="entry name" value="TRNA(ILE)-LYSIDINE SYNTHASE-RELATED"/>
    <property type="match status" value="1"/>
</dbReference>
<name>A0A1G7DGJ2_9PROT</name>
<dbReference type="AlphaFoldDB" id="A0A1G7DGJ2"/>
<dbReference type="STRING" id="637679.GCA_001550055_02202"/>
<keyword evidence="9" id="KW-1185">Reference proteome</keyword>
<dbReference type="GO" id="GO:0006400">
    <property type="term" value="P:tRNA modification"/>
    <property type="evidence" value="ECO:0007669"/>
    <property type="project" value="UniProtKB-UniRule"/>
</dbReference>
<gene>
    <name evidence="6" type="primary">tilS</name>
    <name evidence="8" type="ORF">SAMN04488071_3104</name>
</gene>
<organism evidence="8 9">
    <name type="scientific">Kordiimonas lacus</name>
    <dbReference type="NCBI Taxonomy" id="637679"/>
    <lineage>
        <taxon>Bacteria</taxon>
        <taxon>Pseudomonadati</taxon>
        <taxon>Pseudomonadota</taxon>
        <taxon>Alphaproteobacteria</taxon>
        <taxon>Kordiimonadales</taxon>
        <taxon>Kordiimonadaceae</taxon>
        <taxon>Kordiimonas</taxon>
    </lineage>
</organism>
<dbReference type="GO" id="GO:0005524">
    <property type="term" value="F:ATP binding"/>
    <property type="evidence" value="ECO:0007669"/>
    <property type="project" value="UniProtKB-UniRule"/>
</dbReference>
<evidence type="ECO:0000313" key="9">
    <source>
        <dbReference type="Proteomes" id="UP000183685"/>
    </source>
</evidence>
<dbReference type="Gene3D" id="3.40.50.620">
    <property type="entry name" value="HUPs"/>
    <property type="match status" value="1"/>
</dbReference>